<name>A0AAD9HDU8_9PEZI</name>
<evidence type="ECO:0000256" key="1">
    <source>
        <dbReference type="SAM" id="Phobius"/>
    </source>
</evidence>
<gene>
    <name evidence="2" type="ORF">LX32DRAFT_455701</name>
</gene>
<dbReference type="Proteomes" id="UP001232148">
    <property type="component" value="Unassembled WGS sequence"/>
</dbReference>
<dbReference type="EMBL" id="MU842902">
    <property type="protein sequence ID" value="KAK2027053.1"/>
    <property type="molecule type" value="Genomic_DNA"/>
</dbReference>
<feature type="transmembrane region" description="Helical" evidence="1">
    <location>
        <begin position="40"/>
        <end position="61"/>
    </location>
</feature>
<protein>
    <recommendedName>
        <fullName evidence="4">Transmembrane protein</fullName>
    </recommendedName>
</protein>
<proteinExistence type="predicted"/>
<reference evidence="2" key="1">
    <citation type="submission" date="2021-06" db="EMBL/GenBank/DDBJ databases">
        <title>Comparative genomics, transcriptomics and evolutionary studies reveal genomic signatures of adaptation to plant cell wall in hemibiotrophic fungi.</title>
        <authorList>
            <consortium name="DOE Joint Genome Institute"/>
            <person name="Baroncelli R."/>
            <person name="Diaz J.F."/>
            <person name="Benocci T."/>
            <person name="Peng M."/>
            <person name="Battaglia E."/>
            <person name="Haridas S."/>
            <person name="Andreopoulos W."/>
            <person name="Labutti K."/>
            <person name="Pangilinan J."/>
            <person name="Floch G.L."/>
            <person name="Makela M.R."/>
            <person name="Henrissat B."/>
            <person name="Grigoriev I.V."/>
            <person name="Crouch J.A."/>
            <person name="De Vries R.P."/>
            <person name="Sukno S.A."/>
            <person name="Thon M.R."/>
        </authorList>
    </citation>
    <scope>NUCLEOTIDE SEQUENCE</scope>
    <source>
        <strain evidence="2">MAFF235873</strain>
    </source>
</reference>
<keyword evidence="3" id="KW-1185">Reference proteome</keyword>
<evidence type="ECO:0008006" key="4">
    <source>
        <dbReference type="Google" id="ProtNLM"/>
    </source>
</evidence>
<evidence type="ECO:0000313" key="2">
    <source>
        <dbReference type="EMBL" id="KAK2027053.1"/>
    </source>
</evidence>
<dbReference type="AlphaFoldDB" id="A0AAD9HDU8"/>
<evidence type="ECO:0000313" key="3">
    <source>
        <dbReference type="Proteomes" id="UP001232148"/>
    </source>
</evidence>
<sequence length="96" mass="10893">MPWPVSTKRPRTDLHCFPSSPSIFVYTDTISPTRPFVPSLFFSLSLSLSQSFFLLFLFLLYSSPSDGPLLCLCFVRLHLFSIVARHREGGRLGLLL</sequence>
<keyword evidence="1" id="KW-0812">Transmembrane</keyword>
<comment type="caution">
    <text evidence="2">The sequence shown here is derived from an EMBL/GenBank/DDBJ whole genome shotgun (WGS) entry which is preliminary data.</text>
</comment>
<keyword evidence="1" id="KW-1133">Transmembrane helix</keyword>
<organism evidence="2 3">
    <name type="scientific">Colletotrichum zoysiae</name>
    <dbReference type="NCBI Taxonomy" id="1216348"/>
    <lineage>
        <taxon>Eukaryota</taxon>
        <taxon>Fungi</taxon>
        <taxon>Dikarya</taxon>
        <taxon>Ascomycota</taxon>
        <taxon>Pezizomycotina</taxon>
        <taxon>Sordariomycetes</taxon>
        <taxon>Hypocreomycetidae</taxon>
        <taxon>Glomerellales</taxon>
        <taxon>Glomerellaceae</taxon>
        <taxon>Colletotrichum</taxon>
        <taxon>Colletotrichum graminicola species complex</taxon>
    </lineage>
</organism>
<accession>A0AAD9HDU8</accession>
<keyword evidence="1" id="KW-0472">Membrane</keyword>